<protein>
    <recommendedName>
        <fullName evidence="4">Ig-like domain-containing protein</fullName>
    </recommendedName>
</protein>
<evidence type="ECO:0000313" key="2">
    <source>
        <dbReference type="EMBL" id="EMF11492.1"/>
    </source>
</evidence>
<accession>M3D2X4</accession>
<dbReference type="AlphaFoldDB" id="M3D2X4"/>
<sequence>MLFRSIIITLASVAGIVEAAKYKRCKCHDSNTGLQVDWATEKACNDYRDDIPARVRFSYYDNRACMPNELDYIDGDTINNELFTLKCYRYGDTYGQYCWFKA</sequence>
<evidence type="ECO:0000313" key="3">
    <source>
        <dbReference type="Proteomes" id="UP000016931"/>
    </source>
</evidence>
<proteinExistence type="predicted"/>
<gene>
    <name evidence="2" type="ORF">SEPMUDRAFT_109557</name>
</gene>
<dbReference type="OrthoDB" id="3648809at2759"/>
<reference evidence="2 3" key="1">
    <citation type="journal article" date="2012" name="PLoS Pathog.">
        <title>Diverse lifestyles and strategies of plant pathogenesis encoded in the genomes of eighteen Dothideomycetes fungi.</title>
        <authorList>
            <person name="Ohm R.A."/>
            <person name="Feau N."/>
            <person name="Henrissat B."/>
            <person name="Schoch C.L."/>
            <person name="Horwitz B.A."/>
            <person name="Barry K.W."/>
            <person name="Condon B.J."/>
            <person name="Copeland A.C."/>
            <person name="Dhillon B."/>
            <person name="Glaser F."/>
            <person name="Hesse C.N."/>
            <person name="Kosti I."/>
            <person name="LaButti K."/>
            <person name="Lindquist E.A."/>
            <person name="Lucas S."/>
            <person name="Salamov A.A."/>
            <person name="Bradshaw R.E."/>
            <person name="Ciuffetti L."/>
            <person name="Hamelin R.C."/>
            <person name="Kema G.H.J."/>
            <person name="Lawrence C."/>
            <person name="Scott J.A."/>
            <person name="Spatafora J.W."/>
            <person name="Turgeon B.G."/>
            <person name="de Wit P.J.G.M."/>
            <person name="Zhong S."/>
            <person name="Goodwin S.B."/>
            <person name="Grigoriev I.V."/>
        </authorList>
    </citation>
    <scope>NUCLEOTIDE SEQUENCE [LARGE SCALE GENOMIC DNA]</scope>
    <source>
        <strain evidence="2 3">SO2202</strain>
    </source>
</reference>
<dbReference type="OMA" id="WATEKAC"/>
<organism evidence="2 3">
    <name type="scientific">Sphaerulina musiva (strain SO2202)</name>
    <name type="common">Poplar stem canker fungus</name>
    <name type="synonym">Septoria musiva</name>
    <dbReference type="NCBI Taxonomy" id="692275"/>
    <lineage>
        <taxon>Eukaryota</taxon>
        <taxon>Fungi</taxon>
        <taxon>Dikarya</taxon>
        <taxon>Ascomycota</taxon>
        <taxon>Pezizomycotina</taxon>
        <taxon>Dothideomycetes</taxon>
        <taxon>Dothideomycetidae</taxon>
        <taxon>Mycosphaerellales</taxon>
        <taxon>Mycosphaerellaceae</taxon>
        <taxon>Sphaerulina</taxon>
    </lineage>
</organism>
<dbReference type="Proteomes" id="UP000016931">
    <property type="component" value="Unassembled WGS sequence"/>
</dbReference>
<evidence type="ECO:0008006" key="4">
    <source>
        <dbReference type="Google" id="ProtNLM"/>
    </source>
</evidence>
<keyword evidence="1" id="KW-0732">Signal</keyword>
<feature type="signal peptide" evidence="1">
    <location>
        <begin position="1"/>
        <end position="19"/>
    </location>
</feature>
<dbReference type="RefSeq" id="XP_016759613.1">
    <property type="nucleotide sequence ID" value="XM_016900786.1"/>
</dbReference>
<dbReference type="HOGENOM" id="CLU_152062_1_1_1"/>
<keyword evidence="3" id="KW-1185">Reference proteome</keyword>
<name>M3D2X4_SPHMS</name>
<feature type="chain" id="PRO_5004032737" description="Ig-like domain-containing protein" evidence="1">
    <location>
        <begin position="20"/>
        <end position="102"/>
    </location>
</feature>
<dbReference type="EMBL" id="KB456266">
    <property type="protein sequence ID" value="EMF11492.1"/>
    <property type="molecule type" value="Genomic_DNA"/>
</dbReference>
<evidence type="ECO:0000256" key="1">
    <source>
        <dbReference type="SAM" id="SignalP"/>
    </source>
</evidence>
<dbReference type="GeneID" id="27897923"/>